<feature type="chain" id="PRO_5035250917" description="Phytotoxin PcF domain-containing protein" evidence="1">
    <location>
        <begin position="22"/>
        <end position="69"/>
    </location>
</feature>
<evidence type="ECO:0000259" key="2">
    <source>
        <dbReference type="Pfam" id="PF09461"/>
    </source>
</evidence>
<protein>
    <recommendedName>
        <fullName evidence="2">Phytotoxin PcF domain-containing protein</fullName>
    </recommendedName>
</protein>
<dbReference type="Pfam" id="PF09461">
    <property type="entry name" value="PcF"/>
    <property type="match status" value="1"/>
</dbReference>
<evidence type="ECO:0000256" key="1">
    <source>
        <dbReference type="SAM" id="SignalP"/>
    </source>
</evidence>
<keyword evidence="4" id="KW-1185">Reference proteome</keyword>
<evidence type="ECO:0000313" key="4">
    <source>
        <dbReference type="Proteomes" id="UP000709295"/>
    </source>
</evidence>
<proteinExistence type="predicted"/>
<dbReference type="AlphaFoldDB" id="A0A8J5IR03"/>
<gene>
    <name evidence="3" type="ORF">JG688_00018659</name>
</gene>
<name>A0A8J5IR03_9STRA</name>
<evidence type="ECO:0000313" key="3">
    <source>
        <dbReference type="EMBL" id="KAG6941466.1"/>
    </source>
</evidence>
<comment type="caution">
    <text evidence="3">The sequence shown here is derived from an EMBL/GenBank/DDBJ whole genome shotgun (WGS) entry which is preliminary data.</text>
</comment>
<reference evidence="3" key="1">
    <citation type="submission" date="2021-01" db="EMBL/GenBank/DDBJ databases">
        <title>Phytophthora aleatoria, a newly-described species from Pinus radiata is distinct from Phytophthora cactorum isolates based on comparative genomics.</title>
        <authorList>
            <person name="Mcdougal R."/>
            <person name="Panda P."/>
            <person name="Williams N."/>
            <person name="Studholme D.J."/>
        </authorList>
    </citation>
    <scope>NUCLEOTIDE SEQUENCE</scope>
    <source>
        <strain evidence="3">NZFS 4037</strain>
    </source>
</reference>
<feature type="signal peptide" evidence="1">
    <location>
        <begin position="1"/>
        <end position="21"/>
    </location>
</feature>
<sequence length="69" mass="7279">MNLKQYVVVALVAVFATSISAQSLCAAEGCALITSPHNGIISECCSRQEGDFHACCRQSCNTGNPCKVE</sequence>
<dbReference type="EMBL" id="JAENGY010003645">
    <property type="protein sequence ID" value="KAG6941466.1"/>
    <property type="molecule type" value="Genomic_DNA"/>
</dbReference>
<dbReference type="Proteomes" id="UP000709295">
    <property type="component" value="Unassembled WGS sequence"/>
</dbReference>
<accession>A0A8J5IR03</accession>
<keyword evidence="1" id="KW-0732">Signal</keyword>
<feature type="domain" description="Phytotoxin PcF" evidence="2">
    <location>
        <begin position="22"/>
        <end position="63"/>
    </location>
</feature>
<organism evidence="3 4">
    <name type="scientific">Phytophthora aleatoria</name>
    <dbReference type="NCBI Taxonomy" id="2496075"/>
    <lineage>
        <taxon>Eukaryota</taxon>
        <taxon>Sar</taxon>
        <taxon>Stramenopiles</taxon>
        <taxon>Oomycota</taxon>
        <taxon>Peronosporomycetes</taxon>
        <taxon>Peronosporales</taxon>
        <taxon>Peronosporaceae</taxon>
        <taxon>Phytophthora</taxon>
    </lineage>
</organism>
<dbReference type="InterPro" id="IPR018570">
    <property type="entry name" value="Phytotoxin_PcF"/>
</dbReference>